<evidence type="ECO:0000256" key="7">
    <source>
        <dbReference type="ARBA" id="ARBA00023288"/>
    </source>
</evidence>
<protein>
    <submittedName>
        <fullName evidence="9">FimB/Mfa2 family fimbrial subunit</fullName>
    </submittedName>
</protein>
<proteinExistence type="inferred from homology"/>
<gene>
    <name evidence="9" type="ORF">prwr041_03330</name>
</gene>
<organism evidence="9 10">
    <name type="scientific">Prevotella herbatica</name>
    <dbReference type="NCBI Taxonomy" id="2801997"/>
    <lineage>
        <taxon>Bacteria</taxon>
        <taxon>Pseudomonadati</taxon>
        <taxon>Bacteroidota</taxon>
        <taxon>Bacteroidia</taxon>
        <taxon>Bacteroidales</taxon>
        <taxon>Prevotellaceae</taxon>
        <taxon>Prevotella</taxon>
    </lineage>
</organism>
<dbReference type="InterPro" id="IPR014941">
    <property type="entry name" value="FimB/Mfa2/Mfa3"/>
</dbReference>
<evidence type="ECO:0000256" key="5">
    <source>
        <dbReference type="ARBA" id="ARBA00023139"/>
    </source>
</evidence>
<sequence length="292" mass="31804">MISPHFIRTMVMSMLLTVAFGSLCSCISEDTGNCIQYSVRTRLVDRNGKLLPDSIATQSVAYIFRNGKYVYSVPVSSDGTYHVFFNGCDNTCMTVFGNRNISGFELSKLSIGDDMNTIAVKIASLEQAQDSLLHSRLYYGNVTLSNITPDSADYPVTLPMYDNLSRLHVILNNVESLLGTGKYSVKISGLYSEFTYGGIVTGDSRECNLDMTHLADGSYRSGVVSTLPSDSPLTITLYKDGEAIRTVNTDYAGNPITTSGGEEKAIVINAGATYTNTQVMPWGDFVSQQAQL</sequence>
<keyword evidence="4" id="KW-0472">Membrane</keyword>
<keyword evidence="7" id="KW-0449">Lipoprotein</keyword>
<name>A0ABM7NVP8_9BACT</name>
<keyword evidence="5" id="KW-0564">Palmitate</keyword>
<feature type="chain" id="PRO_5046103336" evidence="8">
    <location>
        <begin position="25"/>
        <end position="292"/>
    </location>
</feature>
<accession>A0ABM7NVP8</accession>
<reference evidence="9 10" key="1">
    <citation type="journal article" date="2022" name="Int. J. Syst. Evol. Microbiol.">
        <title>Prevotella herbatica sp. nov., a plant polysaccharide-decomposing anaerobic bacterium isolated from a methanogenic reactor.</title>
        <authorList>
            <person name="Uek A."/>
            <person name="Tonouchi A."/>
            <person name="Kaku N."/>
            <person name="Ueki K."/>
        </authorList>
    </citation>
    <scope>NUCLEOTIDE SEQUENCE [LARGE SCALE GENOMIC DNA]</scope>
    <source>
        <strain evidence="9 10">WR041</strain>
    </source>
</reference>
<evidence type="ECO:0000313" key="9">
    <source>
        <dbReference type="EMBL" id="BCS84440.1"/>
    </source>
</evidence>
<comment type="similarity">
    <text evidence="2">Belongs to the bacteroidetes fimbrillin superfamily. FimB/Mfa2 family.</text>
</comment>
<feature type="signal peptide" evidence="8">
    <location>
        <begin position="1"/>
        <end position="24"/>
    </location>
</feature>
<keyword evidence="3 8" id="KW-0732">Signal</keyword>
<keyword evidence="10" id="KW-1185">Reference proteome</keyword>
<comment type="subcellular location">
    <subcellularLocation>
        <location evidence="1">Cell outer membrane</location>
    </subcellularLocation>
</comment>
<evidence type="ECO:0000256" key="4">
    <source>
        <dbReference type="ARBA" id="ARBA00023136"/>
    </source>
</evidence>
<dbReference type="Proteomes" id="UP001319045">
    <property type="component" value="Chromosome"/>
</dbReference>
<dbReference type="RefSeq" id="WP_207154615.1">
    <property type="nucleotide sequence ID" value="NZ_AP024484.1"/>
</dbReference>
<evidence type="ECO:0000256" key="3">
    <source>
        <dbReference type="ARBA" id="ARBA00022729"/>
    </source>
</evidence>
<evidence type="ECO:0000256" key="6">
    <source>
        <dbReference type="ARBA" id="ARBA00023237"/>
    </source>
</evidence>
<dbReference type="EMBL" id="AP024484">
    <property type="protein sequence ID" value="BCS84440.1"/>
    <property type="molecule type" value="Genomic_DNA"/>
</dbReference>
<dbReference type="Pfam" id="PF08842">
    <property type="entry name" value="Mfa2"/>
    <property type="match status" value="1"/>
</dbReference>
<keyword evidence="6" id="KW-0998">Cell outer membrane</keyword>
<evidence type="ECO:0000256" key="8">
    <source>
        <dbReference type="SAM" id="SignalP"/>
    </source>
</evidence>
<evidence type="ECO:0000256" key="2">
    <source>
        <dbReference type="ARBA" id="ARBA00007248"/>
    </source>
</evidence>
<evidence type="ECO:0000256" key="1">
    <source>
        <dbReference type="ARBA" id="ARBA00004442"/>
    </source>
</evidence>
<evidence type="ECO:0000313" key="10">
    <source>
        <dbReference type="Proteomes" id="UP001319045"/>
    </source>
</evidence>